<gene>
    <name evidence="1" type="ORF">UC35_14880</name>
</gene>
<dbReference type="Proteomes" id="UP000070433">
    <property type="component" value="Chromosome"/>
</dbReference>
<reference evidence="1 2" key="1">
    <citation type="journal article" date="2014" name="Int. J. Syst. Evol. Microbiol.">
        <title>Ramlibacter solisilvae sp. nov., isolated from forest soil, and emended description of the genus Ramlibacter.</title>
        <authorList>
            <person name="Lee H.J."/>
            <person name="Lee S.H."/>
            <person name="Lee S.S."/>
            <person name="Lee J.S."/>
            <person name="Kim Y."/>
            <person name="Kim S.C."/>
            <person name="Jeon C.O."/>
        </authorList>
    </citation>
    <scope>NUCLEOTIDE SEQUENCE [LARGE SCALE GENOMIC DNA]</scope>
    <source>
        <strain evidence="1 2">5-10</strain>
    </source>
</reference>
<organism evidence="1 2">
    <name type="scientific">Ramlibacter tataouinensis</name>
    <dbReference type="NCBI Taxonomy" id="94132"/>
    <lineage>
        <taxon>Bacteria</taxon>
        <taxon>Pseudomonadati</taxon>
        <taxon>Pseudomonadota</taxon>
        <taxon>Betaproteobacteria</taxon>
        <taxon>Burkholderiales</taxon>
        <taxon>Comamonadaceae</taxon>
        <taxon>Ramlibacter</taxon>
    </lineage>
</organism>
<evidence type="ECO:0000313" key="1">
    <source>
        <dbReference type="EMBL" id="AMO23911.1"/>
    </source>
</evidence>
<keyword evidence="2" id="KW-1185">Reference proteome</keyword>
<protein>
    <submittedName>
        <fullName evidence="1">Uncharacterized protein</fullName>
    </submittedName>
</protein>
<accession>A0A127JVG0</accession>
<dbReference type="EMBL" id="CP010951">
    <property type="protein sequence ID" value="AMO23911.1"/>
    <property type="molecule type" value="Genomic_DNA"/>
</dbReference>
<evidence type="ECO:0000313" key="2">
    <source>
        <dbReference type="Proteomes" id="UP000070433"/>
    </source>
</evidence>
<proteinExistence type="predicted"/>
<dbReference type="AlphaFoldDB" id="A0A127JVG0"/>
<sequence>MWIFLPRSFLSVVCKPDDTDTLTVRARIKGDIEAVFPNAKVEENRGTDYRYRAKVSRTLVAQALYDQAMKLDWPNFKGAVKNRARHDVYMDVWDVMYRSQGSFDGS</sequence>
<name>A0A127JVG0_9BURK</name>